<dbReference type="Proteomes" id="UP001183629">
    <property type="component" value="Unassembled WGS sequence"/>
</dbReference>
<keyword evidence="1" id="KW-0812">Transmembrane</keyword>
<keyword evidence="1" id="KW-0472">Membrane</keyword>
<dbReference type="Pfam" id="PF14015">
    <property type="entry name" value="DUF4231"/>
    <property type="match status" value="1"/>
</dbReference>
<sequence length="171" mass="18563">MTWLPGGRRRPALFRRLPWGRADPPRAPLSIADEAAYPALAAELALLRAELVPALLRAQQDAERHQRRHRRQRVLLPALAVLTAAGGAAQAAWATSPWPGIVTGLAGAGATVFTGYAVRRRSLRDFQHCRRRAEALRTIYFRFLTGTPAGETELISAIARARSGAAVTGRG</sequence>
<evidence type="ECO:0000313" key="3">
    <source>
        <dbReference type="Proteomes" id="UP001183629"/>
    </source>
</evidence>
<proteinExistence type="predicted"/>
<feature type="transmembrane region" description="Helical" evidence="1">
    <location>
        <begin position="100"/>
        <end position="118"/>
    </location>
</feature>
<dbReference type="EMBL" id="JAVDYC010000001">
    <property type="protein sequence ID" value="MDR7322339.1"/>
    <property type="molecule type" value="Genomic_DNA"/>
</dbReference>
<gene>
    <name evidence="2" type="ORF">J2S44_002589</name>
</gene>
<evidence type="ECO:0000256" key="1">
    <source>
        <dbReference type="SAM" id="Phobius"/>
    </source>
</evidence>
<name>A0AAE3ZLY0_9ACTN</name>
<dbReference type="InterPro" id="IPR025325">
    <property type="entry name" value="DUF4231"/>
</dbReference>
<comment type="caution">
    <text evidence="2">The sequence shown here is derived from an EMBL/GenBank/DDBJ whole genome shotgun (WGS) entry which is preliminary data.</text>
</comment>
<keyword evidence="3" id="KW-1185">Reference proteome</keyword>
<feature type="transmembrane region" description="Helical" evidence="1">
    <location>
        <begin position="74"/>
        <end position="94"/>
    </location>
</feature>
<organism evidence="2 3">
    <name type="scientific">Catenuloplanes niger</name>
    <dbReference type="NCBI Taxonomy" id="587534"/>
    <lineage>
        <taxon>Bacteria</taxon>
        <taxon>Bacillati</taxon>
        <taxon>Actinomycetota</taxon>
        <taxon>Actinomycetes</taxon>
        <taxon>Micromonosporales</taxon>
        <taxon>Micromonosporaceae</taxon>
        <taxon>Catenuloplanes</taxon>
    </lineage>
</organism>
<dbReference type="AlphaFoldDB" id="A0AAE3ZLY0"/>
<reference evidence="2 3" key="1">
    <citation type="submission" date="2023-07" db="EMBL/GenBank/DDBJ databases">
        <title>Sequencing the genomes of 1000 actinobacteria strains.</title>
        <authorList>
            <person name="Klenk H.-P."/>
        </authorList>
    </citation>
    <scope>NUCLEOTIDE SEQUENCE [LARGE SCALE GENOMIC DNA]</scope>
    <source>
        <strain evidence="2 3">DSM 44711</strain>
    </source>
</reference>
<evidence type="ECO:0000313" key="2">
    <source>
        <dbReference type="EMBL" id="MDR7322339.1"/>
    </source>
</evidence>
<accession>A0AAE3ZLY0</accession>
<dbReference type="RefSeq" id="WP_310412560.1">
    <property type="nucleotide sequence ID" value="NZ_JAVDYC010000001.1"/>
</dbReference>
<keyword evidence="1" id="KW-1133">Transmembrane helix</keyword>
<protein>
    <submittedName>
        <fullName evidence="2">NADPH-dependent ferric siderophore reductase</fullName>
    </submittedName>
</protein>